<dbReference type="SUPFAM" id="SSF46785">
    <property type="entry name" value="Winged helix' DNA-binding domain"/>
    <property type="match status" value="1"/>
</dbReference>
<dbReference type="SMART" id="SM00049">
    <property type="entry name" value="DEP"/>
    <property type="match status" value="1"/>
</dbReference>
<feature type="non-terminal residue" evidence="4">
    <location>
        <position position="973"/>
    </location>
</feature>
<gene>
    <name evidence="4" type="primary">Depdc1a</name>
    <name evidence="4" type="ORF">GTO96_0003814</name>
</gene>
<comment type="caution">
    <text evidence="4">The sequence shown here is derived from an EMBL/GenBank/DDBJ whole genome shotgun (WGS) entry which is preliminary data.</text>
</comment>
<feature type="region of interest" description="Disordered" evidence="2">
    <location>
        <begin position="1"/>
        <end position="44"/>
    </location>
</feature>
<proteinExistence type="predicted"/>
<protein>
    <submittedName>
        <fullName evidence="4">DEP1A protein</fullName>
    </submittedName>
</protein>
<dbReference type="InterPro" id="IPR036388">
    <property type="entry name" value="WH-like_DNA-bd_sf"/>
</dbReference>
<dbReference type="PANTHER" id="PTHR16206">
    <property type="entry name" value="DEP DOMAIN-CONTAINING"/>
    <property type="match status" value="1"/>
</dbReference>
<evidence type="ECO:0000313" key="4">
    <source>
        <dbReference type="EMBL" id="KAG2463864.1"/>
    </source>
</evidence>
<feature type="region of interest" description="Disordered" evidence="2">
    <location>
        <begin position="692"/>
        <end position="714"/>
    </location>
</feature>
<dbReference type="AlphaFoldDB" id="A0A8X7X9X2"/>
<feature type="domain" description="DEP" evidence="3">
    <location>
        <begin position="169"/>
        <end position="253"/>
    </location>
</feature>
<dbReference type="GO" id="GO:0005096">
    <property type="term" value="F:GTPase activator activity"/>
    <property type="evidence" value="ECO:0007669"/>
    <property type="project" value="UniProtKB-KW"/>
</dbReference>
<feature type="compositionally biased region" description="Polar residues" evidence="2">
    <location>
        <begin position="24"/>
        <end position="40"/>
    </location>
</feature>
<dbReference type="GO" id="GO:0035556">
    <property type="term" value="P:intracellular signal transduction"/>
    <property type="evidence" value="ECO:0007669"/>
    <property type="project" value="InterPro"/>
</dbReference>
<dbReference type="Pfam" id="PF00610">
    <property type="entry name" value="DEP"/>
    <property type="match status" value="1"/>
</dbReference>
<feature type="compositionally biased region" description="Polar residues" evidence="2">
    <location>
        <begin position="626"/>
        <end position="652"/>
    </location>
</feature>
<keyword evidence="1" id="KW-0343">GTPase activation</keyword>
<dbReference type="Proteomes" id="UP000886611">
    <property type="component" value="Unassembled WGS sequence"/>
</dbReference>
<evidence type="ECO:0000256" key="1">
    <source>
        <dbReference type="ARBA" id="ARBA00022468"/>
    </source>
</evidence>
<dbReference type="Gene3D" id="1.10.10.10">
    <property type="entry name" value="Winged helix-like DNA-binding domain superfamily/Winged helix DNA-binding domain"/>
    <property type="match status" value="1"/>
</dbReference>
<evidence type="ECO:0000256" key="2">
    <source>
        <dbReference type="SAM" id="MobiDB-lite"/>
    </source>
</evidence>
<name>A0A8X7X9X2_POLSE</name>
<evidence type="ECO:0000259" key="3">
    <source>
        <dbReference type="PROSITE" id="PS50186"/>
    </source>
</evidence>
<dbReference type="PROSITE" id="PS50186">
    <property type="entry name" value="DEP"/>
    <property type="match status" value="1"/>
</dbReference>
<dbReference type="SUPFAM" id="SSF48350">
    <property type="entry name" value="GTPase activation domain, GAP"/>
    <property type="match status" value="1"/>
</dbReference>
<dbReference type="EMBL" id="JAATIS010003638">
    <property type="protein sequence ID" value="KAG2463864.1"/>
    <property type="molecule type" value="Genomic_DNA"/>
</dbReference>
<feature type="region of interest" description="Disordered" evidence="2">
    <location>
        <begin position="616"/>
        <end position="652"/>
    </location>
</feature>
<organism evidence="4 5">
    <name type="scientific">Polypterus senegalus</name>
    <name type="common">Senegal bichir</name>
    <dbReference type="NCBI Taxonomy" id="55291"/>
    <lineage>
        <taxon>Eukaryota</taxon>
        <taxon>Metazoa</taxon>
        <taxon>Chordata</taxon>
        <taxon>Craniata</taxon>
        <taxon>Vertebrata</taxon>
        <taxon>Euteleostomi</taxon>
        <taxon>Actinopterygii</taxon>
        <taxon>Polypteriformes</taxon>
        <taxon>Polypteridae</taxon>
        <taxon>Polypterus</taxon>
    </lineage>
</organism>
<dbReference type="Gene3D" id="1.10.555.10">
    <property type="entry name" value="Rho GTPase activation protein"/>
    <property type="match status" value="1"/>
</dbReference>
<dbReference type="FunFam" id="1.10.10.10:FF:000182">
    <property type="entry name" value="DEP domain-containing protein 1B isoform 1"/>
    <property type="match status" value="1"/>
</dbReference>
<reference evidence="4 5" key="1">
    <citation type="journal article" date="2021" name="Cell">
        <title>Tracing the genetic footprints of vertebrate landing in non-teleost ray-finned fishes.</title>
        <authorList>
            <person name="Bi X."/>
            <person name="Wang K."/>
            <person name="Yang L."/>
            <person name="Pan H."/>
            <person name="Jiang H."/>
            <person name="Wei Q."/>
            <person name="Fang M."/>
            <person name="Yu H."/>
            <person name="Zhu C."/>
            <person name="Cai Y."/>
            <person name="He Y."/>
            <person name="Gan X."/>
            <person name="Zeng H."/>
            <person name="Yu D."/>
            <person name="Zhu Y."/>
            <person name="Jiang H."/>
            <person name="Qiu Q."/>
            <person name="Yang H."/>
            <person name="Zhang Y.E."/>
            <person name="Wang W."/>
            <person name="Zhu M."/>
            <person name="He S."/>
            <person name="Zhang G."/>
        </authorList>
    </citation>
    <scope>NUCLEOTIDE SEQUENCE [LARGE SCALE GENOMIC DNA]</scope>
    <source>
        <strain evidence="4">Bchr_013</strain>
    </source>
</reference>
<dbReference type="PANTHER" id="PTHR16206:SF12">
    <property type="entry name" value="DEP DOMAIN-CONTAINING PROTEIN 1A"/>
    <property type="match status" value="1"/>
</dbReference>
<sequence length="973" mass="110307">MGSTDSLSRRKVSRPWRTQEGAKPTNSKTIGYDDNSQNHAHQLGRYDTGKPASFMFICLREPIKLIPDFGTSSGSLQCAFQGVASSSLWTFPWHPVWGVVQTNIQKVACHPVRAMAHGSSQTALWHPVQAVVFPYPKTAGKSPYNVPHPLTILHHLYIQIIWNEVTKLFRAGMPLKNHRHNFRRYGNCFTASAAVDWLHELLKNNSNFGPDVTRQQTIQLLRKFLKNHIIEDIKGKWGTENLEDNSQLYRFPSTSPLKTLPNSPSNVKKRSQYGSIKDKDGFLRISQLYKRNSKKFENEQQENVQPGEQEDVKMLETEHVHSRDVTQEDIDEIWRNITLVHLQKTLGLPSLVQLLDPAFVNPHHIIYNMTNVNKHGVVTLQDKSGPKYESSEPSYPGFERDVFKSVSDYFLNLTEPLLTFEFYELFVNILVLCGYVMTPKIRKGKRKIEDESYCHQPAKTAHLNEINPFKSTECLLLSLACKECLEEPQSPQNKGLEESTRAIKRVLPKGSAKALDHFVLASRRASSTNDLRGKHQSLSRVRMLSKSWSNSCSLEGLLDVSKEGAFISNSQTTFQSEESSLPCLITAINKTVEMTSYRIYPKQSSQKCNNQEDTAIAAPSEISRPPTKSNRFCRDNSSPALQSGKQPKMSRSVSAGSCVGFGYKEEYGSYSSLSIPIAPDVNKSNCSLNKLQRSPSRSSLMVSKPQEYTHSNCPNRPWKSTLELSKSATSAAVLPLPNFAHPHTADESLLQPPLERVAIEALQLCTLFLPPANRRRLQLLMRMMSRMSENVDMPRLHDAIGTRTLMIHTFSHCILCCEEEVDLDELLATRLVSFFMDHHREILQIPVYLQSAVLDYIDYLRKVKITYPSGNASATLPSYSFCKQISPQEFEQQKVSASQVAIAELLESLIKEKNISVKDKKKKLKQFQKEYPEIYQSRFPTTESEAKLFDEKPKIKQPLLISLKKTKILGAQN</sequence>
<dbReference type="InterPro" id="IPR036390">
    <property type="entry name" value="WH_DNA-bd_sf"/>
</dbReference>
<feature type="non-terminal residue" evidence="4">
    <location>
        <position position="1"/>
    </location>
</feature>
<dbReference type="InterPro" id="IPR000591">
    <property type="entry name" value="DEP_dom"/>
</dbReference>
<dbReference type="InterPro" id="IPR008936">
    <property type="entry name" value="Rho_GTPase_activation_prot"/>
</dbReference>
<evidence type="ECO:0000313" key="5">
    <source>
        <dbReference type="Proteomes" id="UP000886611"/>
    </source>
</evidence>
<keyword evidence="5" id="KW-1185">Reference proteome</keyword>
<accession>A0A8X7X9X2</accession>